<protein>
    <submittedName>
        <fullName evidence="1">Uncharacterized protein</fullName>
    </submittedName>
</protein>
<evidence type="ECO:0000313" key="2">
    <source>
        <dbReference type="Proteomes" id="UP000291084"/>
    </source>
</evidence>
<keyword evidence="2" id="KW-1185">Reference proteome</keyword>
<dbReference type="Proteomes" id="UP000291084">
    <property type="component" value="Chromosome 9"/>
</dbReference>
<feature type="non-terminal residue" evidence="1">
    <location>
        <position position="1"/>
    </location>
</feature>
<organism evidence="1 2">
    <name type="scientific">Vigna angularis var. angularis</name>
    <dbReference type="NCBI Taxonomy" id="157739"/>
    <lineage>
        <taxon>Eukaryota</taxon>
        <taxon>Viridiplantae</taxon>
        <taxon>Streptophyta</taxon>
        <taxon>Embryophyta</taxon>
        <taxon>Tracheophyta</taxon>
        <taxon>Spermatophyta</taxon>
        <taxon>Magnoliopsida</taxon>
        <taxon>eudicotyledons</taxon>
        <taxon>Gunneridae</taxon>
        <taxon>Pentapetalae</taxon>
        <taxon>rosids</taxon>
        <taxon>fabids</taxon>
        <taxon>Fabales</taxon>
        <taxon>Fabaceae</taxon>
        <taxon>Papilionoideae</taxon>
        <taxon>50 kb inversion clade</taxon>
        <taxon>NPAAA clade</taxon>
        <taxon>indigoferoid/millettioid clade</taxon>
        <taxon>Phaseoleae</taxon>
        <taxon>Vigna</taxon>
    </lineage>
</organism>
<evidence type="ECO:0000313" key="1">
    <source>
        <dbReference type="EMBL" id="BAT97200.1"/>
    </source>
</evidence>
<gene>
    <name evidence="1" type="primary">Vigan.09G057700</name>
    <name evidence="1" type="ORF">VIGAN_09057700</name>
</gene>
<name>A0A0S3SWF8_PHAAN</name>
<dbReference type="AlphaFoldDB" id="A0A0S3SWF8"/>
<proteinExistence type="predicted"/>
<dbReference type="EMBL" id="AP015042">
    <property type="protein sequence ID" value="BAT97200.1"/>
    <property type="molecule type" value="Genomic_DNA"/>
</dbReference>
<reference evidence="1 2" key="1">
    <citation type="journal article" date="2015" name="Sci. Rep.">
        <title>The power of single molecule real-time sequencing technology in the de novo assembly of a eukaryotic genome.</title>
        <authorList>
            <person name="Sakai H."/>
            <person name="Naito K."/>
            <person name="Ogiso-Tanaka E."/>
            <person name="Takahashi Y."/>
            <person name="Iseki K."/>
            <person name="Muto C."/>
            <person name="Satou K."/>
            <person name="Teruya K."/>
            <person name="Shiroma A."/>
            <person name="Shimoji M."/>
            <person name="Hirano T."/>
            <person name="Itoh T."/>
            <person name="Kaga A."/>
            <person name="Tomooka N."/>
        </authorList>
    </citation>
    <scope>NUCLEOTIDE SEQUENCE [LARGE SCALE GENOMIC DNA]</scope>
    <source>
        <strain evidence="2">cv. Shumari</strain>
    </source>
</reference>
<sequence length="76" mass="8471">EAFPLSRTLELCSLSRTLLLSNPLLCGVIFINPSSTIHSPLLSNLQSRLSCRTFVSNLQSPPLWIISSLQLFRKSN</sequence>
<accession>A0A0S3SWF8</accession>